<feature type="compositionally biased region" description="Basic and acidic residues" evidence="1">
    <location>
        <begin position="28"/>
        <end position="49"/>
    </location>
</feature>
<evidence type="ECO:0000313" key="2">
    <source>
        <dbReference type="EMBL" id="KEY73826.1"/>
    </source>
</evidence>
<name>A0A084B8E7_STACB</name>
<evidence type="ECO:0000313" key="3">
    <source>
        <dbReference type="Proteomes" id="UP000028045"/>
    </source>
</evidence>
<dbReference type="Proteomes" id="UP000028045">
    <property type="component" value="Unassembled WGS sequence"/>
</dbReference>
<dbReference type="EMBL" id="KL647752">
    <property type="protein sequence ID" value="KEY73826.1"/>
    <property type="molecule type" value="Genomic_DNA"/>
</dbReference>
<reference evidence="2 3" key="1">
    <citation type="journal article" date="2014" name="BMC Genomics">
        <title>Comparative genome sequencing reveals chemotype-specific gene clusters in the toxigenic black mold Stachybotrys.</title>
        <authorList>
            <person name="Semeiks J."/>
            <person name="Borek D."/>
            <person name="Otwinowski Z."/>
            <person name="Grishin N.V."/>
        </authorList>
    </citation>
    <scope>NUCLEOTIDE SEQUENCE [LARGE SCALE GENOMIC DNA]</scope>
    <source>
        <strain evidence="3">CBS 109288 / IBT 7711</strain>
    </source>
</reference>
<gene>
    <name evidence="2" type="ORF">S7711_10672</name>
</gene>
<dbReference type="AlphaFoldDB" id="A0A084B8E7"/>
<dbReference type="HOGENOM" id="CLU_1670537_0_0_1"/>
<keyword evidence="3" id="KW-1185">Reference proteome</keyword>
<accession>A0A084B8E7</accession>
<feature type="region of interest" description="Disordered" evidence="1">
    <location>
        <begin position="28"/>
        <end position="53"/>
    </location>
</feature>
<protein>
    <submittedName>
        <fullName evidence="2">Uncharacterized protein</fullName>
    </submittedName>
</protein>
<evidence type="ECO:0000256" key="1">
    <source>
        <dbReference type="SAM" id="MobiDB-lite"/>
    </source>
</evidence>
<proteinExistence type="predicted"/>
<sequence length="158" mass="17421">MHGQQAYVPSSAIASVCLEKSQSLAKLLKHENKSNKQTKDPQRSRHDPSSLRIDSFPRLPLLIRKVERKHPVLDPRENRHALRCRHDLNPVHPIESAQVVSGLPRQVGADAVLRQGAVGEDQEAEGIPRPTRIGFCVDANPGKLCGRRGEADAVPVTI</sequence>
<organism evidence="2 3">
    <name type="scientific">Stachybotrys chartarum (strain CBS 109288 / IBT 7711)</name>
    <name type="common">Toxic black mold</name>
    <name type="synonym">Stilbospora chartarum</name>
    <dbReference type="NCBI Taxonomy" id="1280523"/>
    <lineage>
        <taxon>Eukaryota</taxon>
        <taxon>Fungi</taxon>
        <taxon>Dikarya</taxon>
        <taxon>Ascomycota</taxon>
        <taxon>Pezizomycotina</taxon>
        <taxon>Sordariomycetes</taxon>
        <taxon>Hypocreomycetidae</taxon>
        <taxon>Hypocreales</taxon>
        <taxon>Stachybotryaceae</taxon>
        <taxon>Stachybotrys</taxon>
    </lineage>
</organism>